<feature type="transmembrane region" description="Helical" evidence="5">
    <location>
        <begin position="81"/>
        <end position="103"/>
    </location>
</feature>
<protein>
    <recommendedName>
        <fullName evidence="6">MARVEL domain-containing protein</fullName>
    </recommendedName>
</protein>
<gene>
    <name evidence="7" type="ORF">H4R20_002958</name>
</gene>
<dbReference type="GO" id="GO:0016020">
    <property type="term" value="C:membrane"/>
    <property type="evidence" value="ECO:0007669"/>
    <property type="project" value="UniProtKB-SubCell"/>
</dbReference>
<dbReference type="EMBL" id="JANBUO010000546">
    <property type="protein sequence ID" value="KAJ2803284.1"/>
    <property type="molecule type" value="Genomic_DNA"/>
</dbReference>
<feature type="transmembrane region" description="Helical" evidence="5">
    <location>
        <begin position="12"/>
        <end position="36"/>
    </location>
</feature>
<name>A0A9W8HU77_9FUNG</name>
<accession>A0A9W8HU77</accession>
<keyword evidence="2 5" id="KW-0812">Transmembrane</keyword>
<keyword evidence="3 5" id="KW-1133">Transmembrane helix</keyword>
<evidence type="ECO:0000259" key="6">
    <source>
        <dbReference type="Pfam" id="PF01284"/>
    </source>
</evidence>
<evidence type="ECO:0000256" key="1">
    <source>
        <dbReference type="ARBA" id="ARBA00004141"/>
    </source>
</evidence>
<keyword evidence="4 5" id="KW-0472">Membrane</keyword>
<evidence type="ECO:0000256" key="4">
    <source>
        <dbReference type="ARBA" id="ARBA00023136"/>
    </source>
</evidence>
<dbReference type="Pfam" id="PF01284">
    <property type="entry name" value="MARVEL"/>
    <property type="match status" value="1"/>
</dbReference>
<evidence type="ECO:0000313" key="8">
    <source>
        <dbReference type="Proteomes" id="UP001140094"/>
    </source>
</evidence>
<reference evidence="7" key="1">
    <citation type="submission" date="2022-07" db="EMBL/GenBank/DDBJ databases">
        <title>Phylogenomic reconstructions and comparative analyses of Kickxellomycotina fungi.</title>
        <authorList>
            <person name="Reynolds N.K."/>
            <person name="Stajich J.E."/>
            <person name="Barry K."/>
            <person name="Grigoriev I.V."/>
            <person name="Crous P."/>
            <person name="Smith M.E."/>
        </authorList>
    </citation>
    <scope>NUCLEOTIDE SEQUENCE</scope>
    <source>
        <strain evidence="7">NRRL 1565</strain>
    </source>
</reference>
<keyword evidence="8" id="KW-1185">Reference proteome</keyword>
<comment type="caution">
    <text evidence="7">The sequence shown here is derived from an EMBL/GenBank/DDBJ whole genome shotgun (WGS) entry which is preliminary data.</text>
</comment>
<organism evidence="7 8">
    <name type="scientific">Coemansia guatemalensis</name>
    <dbReference type="NCBI Taxonomy" id="2761395"/>
    <lineage>
        <taxon>Eukaryota</taxon>
        <taxon>Fungi</taxon>
        <taxon>Fungi incertae sedis</taxon>
        <taxon>Zoopagomycota</taxon>
        <taxon>Kickxellomycotina</taxon>
        <taxon>Kickxellomycetes</taxon>
        <taxon>Kickxellales</taxon>
        <taxon>Kickxellaceae</taxon>
        <taxon>Coemansia</taxon>
    </lineage>
</organism>
<dbReference type="Proteomes" id="UP001140094">
    <property type="component" value="Unassembled WGS sequence"/>
</dbReference>
<evidence type="ECO:0000256" key="2">
    <source>
        <dbReference type="ARBA" id="ARBA00022692"/>
    </source>
</evidence>
<evidence type="ECO:0000256" key="5">
    <source>
        <dbReference type="SAM" id="Phobius"/>
    </source>
</evidence>
<comment type="subcellular location">
    <subcellularLocation>
        <location evidence="1">Membrane</location>
        <topology evidence="1">Multi-pass membrane protein</topology>
    </subcellularLocation>
</comment>
<feature type="transmembrane region" description="Helical" evidence="5">
    <location>
        <begin position="123"/>
        <end position="145"/>
    </location>
</feature>
<dbReference type="InterPro" id="IPR008253">
    <property type="entry name" value="Marvel"/>
</dbReference>
<evidence type="ECO:0000313" key="7">
    <source>
        <dbReference type="EMBL" id="KAJ2803284.1"/>
    </source>
</evidence>
<proteinExistence type="predicted"/>
<feature type="domain" description="MARVEL" evidence="6">
    <location>
        <begin position="18"/>
        <end position="138"/>
    </location>
</feature>
<dbReference type="OrthoDB" id="5583062at2759"/>
<dbReference type="AlphaFoldDB" id="A0A9W8HU77"/>
<evidence type="ECO:0000256" key="3">
    <source>
        <dbReference type="ARBA" id="ARBA00022989"/>
    </source>
</evidence>
<feature type="transmembrane region" description="Helical" evidence="5">
    <location>
        <begin position="48"/>
        <end position="69"/>
    </location>
</feature>
<sequence length="224" mass="23861">MANWHRLTVLRKVAIIASFVLAAGAFISDAIVLAYLDKNAIQGRPIKGAAGWTMFATVSSLLVLPLLLTRSSRIQRWLNRTAIELVILGVFALFFFISGIVLASKSGDRSCLTSMLCRRVKASAAFCWIAFAALILALAVVGLIARAQSRLGLPLFTAYSFDVEGEEIMPPVPADSHDMHAAALSIGGAYVGNNSSVAQVRQSAIVDEKSFNPSEPNSSGPPAV</sequence>